<proteinExistence type="predicted"/>
<sequence length="71" mass="7903">MSTNPFDDDSGAFYVLVNGEEQHSLWPAFAEIPSGWAVVHGEAGRAECLDYVERHWADTRPKSLREAASSH</sequence>
<dbReference type="EMBL" id="JACKVH010000017">
    <property type="protein sequence ID" value="MCV7380701.1"/>
    <property type="molecule type" value="Genomic_DNA"/>
</dbReference>
<dbReference type="SMART" id="SM00923">
    <property type="entry name" value="MbtH"/>
    <property type="match status" value="1"/>
</dbReference>
<dbReference type="Proteomes" id="UP001141650">
    <property type="component" value="Unassembled WGS sequence"/>
</dbReference>
<dbReference type="EMBL" id="MVHD01000004">
    <property type="protein sequence ID" value="OQZ92718.1"/>
    <property type="molecule type" value="Genomic_DNA"/>
</dbReference>
<organism evidence="2 5">
    <name type="scientific">Mycobacterium alsense</name>
    <dbReference type="NCBI Taxonomy" id="324058"/>
    <lineage>
        <taxon>Bacteria</taxon>
        <taxon>Bacillati</taxon>
        <taxon>Actinomycetota</taxon>
        <taxon>Actinomycetes</taxon>
        <taxon>Mycobacteriales</taxon>
        <taxon>Mycobacteriaceae</taxon>
        <taxon>Mycobacterium</taxon>
    </lineage>
</organism>
<dbReference type="AlphaFoldDB" id="A0AA41XQR2"/>
<dbReference type="Proteomes" id="UP000192319">
    <property type="component" value="Unassembled WGS sequence"/>
</dbReference>
<dbReference type="PANTHER" id="PTHR38444:SF1">
    <property type="entry name" value="ENTEROBACTIN BIOSYNTHESIS PROTEIN YBDZ"/>
    <property type="match status" value="1"/>
</dbReference>
<evidence type="ECO:0000313" key="3">
    <source>
        <dbReference type="EMBL" id="OQZ92718.1"/>
    </source>
</evidence>
<reference evidence="2" key="3">
    <citation type="journal article" date="2022" name="BMC Genomics">
        <title>Comparative genome analysis of mycobacteria focusing on tRNA and non-coding RNA.</title>
        <authorList>
            <person name="Behra P.R.K."/>
            <person name="Pettersson B.M.F."/>
            <person name="Ramesh M."/>
            <person name="Das S."/>
            <person name="Dasgupta S."/>
            <person name="Kirsebom L.A."/>
        </authorList>
    </citation>
    <scope>NUCLEOTIDE SEQUENCE</scope>
    <source>
        <strain evidence="2">CCUG 55640</strain>
    </source>
</reference>
<reference evidence="2" key="2">
    <citation type="submission" date="2020-07" db="EMBL/GenBank/DDBJ databases">
        <authorList>
            <person name="Pettersson B.M.F."/>
            <person name="Behra P.R.K."/>
            <person name="Ramesh M."/>
            <person name="Das S."/>
            <person name="Dasgupta S."/>
            <person name="Kirsebom L.A."/>
        </authorList>
    </citation>
    <scope>NUCLEOTIDE SEQUENCE</scope>
    <source>
        <strain evidence="2">CCUG 55640</strain>
    </source>
</reference>
<dbReference type="Pfam" id="PF03621">
    <property type="entry name" value="MbtH"/>
    <property type="match status" value="1"/>
</dbReference>
<comment type="caution">
    <text evidence="2">The sequence shown here is derived from an EMBL/GenBank/DDBJ whole genome shotgun (WGS) entry which is preliminary data.</text>
</comment>
<dbReference type="InterPro" id="IPR005153">
    <property type="entry name" value="MbtH-like_dom"/>
</dbReference>
<evidence type="ECO:0000313" key="4">
    <source>
        <dbReference type="Proteomes" id="UP000192319"/>
    </source>
</evidence>
<protein>
    <submittedName>
        <fullName evidence="2">MbtH family protein</fullName>
    </submittedName>
</protein>
<dbReference type="InterPro" id="IPR038020">
    <property type="entry name" value="MbtH-like_sf"/>
</dbReference>
<accession>A0AA41XQR2</accession>
<name>A0AA41XQR2_9MYCO</name>
<feature type="domain" description="MbtH-like" evidence="1">
    <location>
        <begin position="4"/>
        <end position="54"/>
    </location>
</feature>
<dbReference type="Gene3D" id="3.90.820.10">
    <property type="entry name" value="Structural Genomics, Unknown Function 30-nov-00 1gh9 Mol_id"/>
    <property type="match status" value="1"/>
</dbReference>
<reference evidence="3 4" key="1">
    <citation type="submission" date="2017-02" db="EMBL/GenBank/DDBJ databases">
        <title>The new phylogeny of genus Mycobacterium.</title>
        <authorList>
            <person name="Tortoli E."/>
            <person name="Trovato A."/>
            <person name="Cirillo D.M."/>
        </authorList>
    </citation>
    <scope>NUCLEOTIDE SEQUENCE [LARGE SCALE GENOMIC DNA]</scope>
    <source>
        <strain evidence="3 4">DSM 45230</strain>
    </source>
</reference>
<dbReference type="SUPFAM" id="SSF160582">
    <property type="entry name" value="MbtH-like"/>
    <property type="match status" value="1"/>
</dbReference>
<evidence type="ECO:0000313" key="2">
    <source>
        <dbReference type="EMBL" id="MCV7380701.1"/>
    </source>
</evidence>
<keyword evidence="4" id="KW-1185">Reference proteome</keyword>
<evidence type="ECO:0000313" key="5">
    <source>
        <dbReference type="Proteomes" id="UP001141650"/>
    </source>
</evidence>
<dbReference type="GO" id="GO:0019290">
    <property type="term" value="P:siderophore biosynthetic process"/>
    <property type="evidence" value="ECO:0007669"/>
    <property type="project" value="TreeGrafter"/>
</dbReference>
<evidence type="ECO:0000259" key="1">
    <source>
        <dbReference type="SMART" id="SM00923"/>
    </source>
</evidence>
<dbReference type="InterPro" id="IPR037407">
    <property type="entry name" value="MLP_fam"/>
</dbReference>
<dbReference type="RefSeq" id="WP_083136828.1">
    <property type="nucleotide sequence ID" value="NZ_JACKVH010000017.1"/>
</dbReference>
<dbReference type="PANTHER" id="PTHR38444">
    <property type="entry name" value="ENTEROBACTIN BIOSYNTHESIS PROTEIN YBDZ"/>
    <property type="match status" value="1"/>
</dbReference>
<gene>
    <name evidence="3" type="ORF">BST11_04770</name>
    <name evidence="2" type="ORF">H7K38_18875</name>
</gene>
<dbReference type="GO" id="GO:0005829">
    <property type="term" value="C:cytosol"/>
    <property type="evidence" value="ECO:0007669"/>
    <property type="project" value="TreeGrafter"/>
</dbReference>